<proteinExistence type="predicted"/>
<dbReference type="AlphaFoldDB" id="A0A0M4SEV4"/>
<evidence type="ECO:0000313" key="2">
    <source>
        <dbReference type="Proteomes" id="UP000063147"/>
    </source>
</evidence>
<dbReference type="EMBL" id="CP012713">
    <property type="protein sequence ID" value="ALF18500.1"/>
    <property type="molecule type" value="Genomic_DNA"/>
</dbReference>
<protein>
    <submittedName>
        <fullName evidence="1">Uncharacterized protein</fullName>
    </submittedName>
</protein>
<accession>A0A0M4SEV4</accession>
<name>A0A0M4SEV4_9FUSO</name>
<gene>
    <name evidence="1" type="ORF">RN98_10045</name>
</gene>
<dbReference type="Proteomes" id="UP000063147">
    <property type="component" value="Chromosome"/>
</dbReference>
<evidence type="ECO:0000313" key="1">
    <source>
        <dbReference type="EMBL" id="ALF18500.1"/>
    </source>
</evidence>
<dbReference type="RefSeq" id="WP_060676638.1">
    <property type="nucleotide sequence ID" value="NZ_CP012713.1"/>
</dbReference>
<organism evidence="1">
    <name type="scientific">Fusobacterium animalis</name>
    <dbReference type="NCBI Taxonomy" id="76859"/>
    <lineage>
        <taxon>Bacteria</taxon>
        <taxon>Fusobacteriati</taxon>
        <taxon>Fusobacteriota</taxon>
        <taxon>Fusobacteriia</taxon>
        <taxon>Fusobacteriales</taxon>
        <taxon>Fusobacteriaceae</taxon>
        <taxon>Fusobacterium</taxon>
    </lineage>
</organism>
<sequence>MMNKKFNIKKNIGNIIFIVFLFPVYFFSTIFVNHFQQYEYIFSDVNNIKKYQIVSGNMNVYTYINLEDNLYIEGQSSEFEIRKVYEDKNYFIGYSFEENDKRSRIGGRYYIVVDKNKAIMKIYDEKDFKEKYKDIEDKKFIDIYNFLKRKGTKIGIYGKEYQ</sequence>
<dbReference type="OrthoDB" id="90535at2"/>
<dbReference type="PATRIC" id="fig|76859.3.peg.2031"/>
<reference evidence="1 2" key="1">
    <citation type="submission" date="2015-09" db="EMBL/GenBank/DDBJ databases">
        <authorList>
            <person name="Jackson K.R."/>
            <person name="Lunt B.L."/>
            <person name="Fisher J.N.B."/>
            <person name="Gardner A.V."/>
            <person name="Bailey M.E."/>
            <person name="Deus L.M."/>
            <person name="Earl A.S."/>
            <person name="Gibby P.D."/>
            <person name="Hartmann K.A."/>
            <person name="Liu J.E."/>
            <person name="Manci A.M."/>
            <person name="Nielsen D.A."/>
            <person name="Solomon M.B."/>
            <person name="Breakwell D.P."/>
            <person name="Burnett S.H."/>
            <person name="Grose J.H."/>
        </authorList>
    </citation>
    <scope>NUCLEOTIDE SEQUENCE [LARGE SCALE GENOMIC DNA]</scope>
    <source>
        <strain evidence="1 2">KCOM 1279</strain>
    </source>
</reference>